<evidence type="ECO:0000313" key="2">
    <source>
        <dbReference type="EMBL" id="WPC72318.1"/>
    </source>
</evidence>
<dbReference type="GO" id="GO:0005524">
    <property type="term" value="F:ATP binding"/>
    <property type="evidence" value="ECO:0007669"/>
    <property type="project" value="UniProtKB-KW"/>
</dbReference>
<dbReference type="CDD" id="cd00267">
    <property type="entry name" value="ABC_ATPase"/>
    <property type="match status" value="1"/>
</dbReference>
<organism evidence="2 3">
    <name type="scientific">Vibrio porteresiae DSM 19223</name>
    <dbReference type="NCBI Taxonomy" id="1123496"/>
    <lineage>
        <taxon>Bacteria</taxon>
        <taxon>Pseudomonadati</taxon>
        <taxon>Pseudomonadota</taxon>
        <taxon>Gammaproteobacteria</taxon>
        <taxon>Vibrionales</taxon>
        <taxon>Vibrionaceae</taxon>
        <taxon>Vibrio</taxon>
    </lineage>
</organism>
<dbReference type="PANTHER" id="PTHR32182:SF22">
    <property type="entry name" value="ATP-DEPENDENT ENDONUCLEASE, OLD FAMILY-RELATED"/>
    <property type="match status" value="1"/>
</dbReference>
<dbReference type="EMBL" id="CP138203">
    <property type="protein sequence ID" value="WPC72318.1"/>
    <property type="molecule type" value="Genomic_DNA"/>
</dbReference>
<sequence>MLFSLILRSYKTYGRLTYVPVSNSNNFTAFVGENGIGKSSVIEALDTYFNKPQADWNLHHSTSKGVQEREPTICPIFFISKKNINPTANIYKYLNVISDITWQLEFDDFNSSQHRISKEFCSHRDALIKERSNVHNEYFLFPLGLKITSLRPRATIKSLSIFDAIDDYKGRLKDELDVNLEDALEKIYSYLQQNYKYIHIPSDIDFEEYTKIESDTIQALMGTTVEDMIKSAVDTKFIKDINRQLDEFIRKTSSDLEKYTYKKPGQKQTLFNLSHLSSKIIDTYFESKVLNLKTGSDTTPIYNLSSGEKRMALIDLAKAFLINTHEKTNKRIILAIDEPEISLHTSSCFEQFEKVKEISNFGVQTLITTHWYGFMPIISNGLSVYVADLDENKVCRQIDLRCFRDEFKRLRKETKGKLPREIELKGTNDLVQSIVASITSKDYNWIICEGSSDKIYLEHFLKGQKDVYILPIGKASNVKKLYSYLYLALSEERDYIIGKVFMLLDTDRMYEKYNPEGELNSIRINRLSNCLETKRTILKKTSDTAFYPPTEIEDSLVGEVFLESLNYFYENGYEDDLKELMNNISIKYEKSCSGLAFDWTESQKSALANFFDLPNVKINFALKYVELDKDKNIPSWINEIIKFLN</sequence>
<keyword evidence="2" id="KW-0067">ATP-binding</keyword>
<dbReference type="Pfam" id="PF13175">
    <property type="entry name" value="AAA_15"/>
    <property type="match status" value="1"/>
</dbReference>
<keyword evidence="3" id="KW-1185">Reference proteome</keyword>
<accession>A0ABZ0Q9R6</accession>
<gene>
    <name evidence="2" type="ORF">R8Z52_09220</name>
</gene>
<dbReference type="Proteomes" id="UP001304071">
    <property type="component" value="Chromosome 1"/>
</dbReference>
<proteinExistence type="predicted"/>
<keyword evidence="2" id="KW-0547">Nucleotide-binding</keyword>
<feature type="domain" description="Endonuclease GajA/Old nuclease/RecF-like AAA" evidence="1">
    <location>
        <begin position="2"/>
        <end position="370"/>
    </location>
</feature>
<dbReference type="PANTHER" id="PTHR32182">
    <property type="entry name" value="DNA REPLICATION AND REPAIR PROTEIN RECF"/>
    <property type="match status" value="1"/>
</dbReference>
<dbReference type="SUPFAM" id="SSF52540">
    <property type="entry name" value="P-loop containing nucleoside triphosphate hydrolases"/>
    <property type="match status" value="1"/>
</dbReference>
<dbReference type="InterPro" id="IPR041685">
    <property type="entry name" value="AAA_GajA/Old/RecF-like"/>
</dbReference>
<dbReference type="InterPro" id="IPR027417">
    <property type="entry name" value="P-loop_NTPase"/>
</dbReference>
<dbReference type="Gene3D" id="3.40.50.300">
    <property type="entry name" value="P-loop containing nucleotide triphosphate hydrolases"/>
    <property type="match status" value="1"/>
</dbReference>
<evidence type="ECO:0000313" key="3">
    <source>
        <dbReference type="Proteomes" id="UP001304071"/>
    </source>
</evidence>
<dbReference type="RefSeq" id="WP_261895893.1">
    <property type="nucleotide sequence ID" value="NZ_AP024895.1"/>
</dbReference>
<evidence type="ECO:0000259" key="1">
    <source>
        <dbReference type="Pfam" id="PF13175"/>
    </source>
</evidence>
<name>A0ABZ0Q9R6_9VIBR</name>
<protein>
    <submittedName>
        <fullName evidence="2">ATP-binding protein</fullName>
    </submittedName>
</protein>
<reference evidence="2 3" key="1">
    <citation type="submission" date="2023-11" db="EMBL/GenBank/DDBJ databases">
        <title>Plant-associative lifestyle of Vibrio porteresiae and its evolutionary dynamics.</title>
        <authorList>
            <person name="Rameshkumar N."/>
            <person name="Kirti K."/>
        </authorList>
    </citation>
    <scope>NUCLEOTIDE SEQUENCE [LARGE SCALE GENOMIC DNA]</scope>
    <source>
        <strain evidence="2 3">MSSRF30</strain>
    </source>
</reference>